<evidence type="ECO:0008006" key="6">
    <source>
        <dbReference type="Google" id="ProtNLM"/>
    </source>
</evidence>
<evidence type="ECO:0000256" key="1">
    <source>
        <dbReference type="ARBA" id="ARBA00022529"/>
    </source>
</evidence>
<protein>
    <recommendedName>
        <fullName evidence="6">Anti-lipopolysaccharide factor</fullName>
    </recommendedName>
</protein>
<dbReference type="GO" id="GO:0042742">
    <property type="term" value="P:defense response to bacterium"/>
    <property type="evidence" value="ECO:0007669"/>
    <property type="project" value="UniProtKB-KW"/>
</dbReference>
<evidence type="ECO:0000313" key="5">
    <source>
        <dbReference type="Proteomes" id="UP001445076"/>
    </source>
</evidence>
<keyword evidence="5" id="KW-1185">Reference proteome</keyword>
<feature type="non-terminal residue" evidence="4">
    <location>
        <position position="1"/>
    </location>
</feature>
<keyword evidence="3" id="KW-0732">Signal</keyword>
<dbReference type="EMBL" id="JARKIK010000540">
    <property type="protein sequence ID" value="KAK8720339.1"/>
    <property type="molecule type" value="Genomic_DNA"/>
</dbReference>
<organism evidence="4 5">
    <name type="scientific">Cherax quadricarinatus</name>
    <name type="common">Australian red claw crayfish</name>
    <dbReference type="NCBI Taxonomy" id="27406"/>
    <lineage>
        <taxon>Eukaryota</taxon>
        <taxon>Metazoa</taxon>
        <taxon>Ecdysozoa</taxon>
        <taxon>Arthropoda</taxon>
        <taxon>Crustacea</taxon>
        <taxon>Multicrustacea</taxon>
        <taxon>Malacostraca</taxon>
        <taxon>Eumalacostraca</taxon>
        <taxon>Eucarida</taxon>
        <taxon>Decapoda</taxon>
        <taxon>Pleocyemata</taxon>
        <taxon>Astacidea</taxon>
        <taxon>Parastacoidea</taxon>
        <taxon>Parastacidae</taxon>
        <taxon>Cherax</taxon>
    </lineage>
</organism>
<accession>A0AAW0VTA0</accession>
<gene>
    <name evidence="4" type="ORF">OTU49_013391</name>
</gene>
<dbReference type="InterPro" id="IPR024509">
    <property type="entry name" value="Anti-LPS_factor/Scygonadin"/>
</dbReference>
<evidence type="ECO:0000256" key="3">
    <source>
        <dbReference type="SAM" id="SignalP"/>
    </source>
</evidence>
<comment type="caution">
    <text evidence="4">The sequence shown here is derived from an EMBL/GenBank/DDBJ whole genome shotgun (WGS) entry which is preliminary data.</text>
</comment>
<feature type="signal peptide" evidence="3">
    <location>
        <begin position="1"/>
        <end position="33"/>
    </location>
</feature>
<dbReference type="AlphaFoldDB" id="A0AAW0VTA0"/>
<dbReference type="Proteomes" id="UP001445076">
    <property type="component" value="Unassembled WGS sequence"/>
</dbReference>
<dbReference type="Gene3D" id="3.30.160.320">
    <property type="match status" value="1"/>
</dbReference>
<keyword evidence="2" id="KW-0044">Antibiotic</keyword>
<feature type="chain" id="PRO_5043799636" description="Anti-lipopolysaccharide factor" evidence="3">
    <location>
        <begin position="34"/>
        <end position="131"/>
    </location>
</feature>
<sequence>SFTRGVSRMKPLVLVSVGVLVLVMVSPPDLCQAQETEALVSLLISKLAGLWHNDQVDFMGHICHYSYRPTISRWQLYYKGKMWCPGWAPFSGNSETRSRSGAVEHATRDFVRKALESNLITKEQAAAWLNN</sequence>
<evidence type="ECO:0000313" key="4">
    <source>
        <dbReference type="EMBL" id="KAK8720339.1"/>
    </source>
</evidence>
<dbReference type="Pfam" id="PF11630">
    <property type="entry name" value="Anti-LPS-SCYG"/>
    <property type="match status" value="1"/>
</dbReference>
<evidence type="ECO:0000256" key="2">
    <source>
        <dbReference type="ARBA" id="ARBA00023022"/>
    </source>
</evidence>
<name>A0AAW0VTA0_CHEQU</name>
<keyword evidence="1" id="KW-0929">Antimicrobial</keyword>
<dbReference type="InterPro" id="IPR038539">
    <property type="entry name" value="Anti-LPS_factor/Scygonadin_sf"/>
</dbReference>
<proteinExistence type="predicted"/>
<reference evidence="4 5" key="1">
    <citation type="journal article" date="2024" name="BMC Genomics">
        <title>Genome assembly of redclaw crayfish (Cherax quadricarinatus) provides insights into its immune adaptation and hypoxia tolerance.</title>
        <authorList>
            <person name="Liu Z."/>
            <person name="Zheng J."/>
            <person name="Li H."/>
            <person name="Fang K."/>
            <person name="Wang S."/>
            <person name="He J."/>
            <person name="Zhou D."/>
            <person name="Weng S."/>
            <person name="Chi M."/>
            <person name="Gu Z."/>
            <person name="He J."/>
            <person name="Li F."/>
            <person name="Wang M."/>
        </authorList>
    </citation>
    <scope>NUCLEOTIDE SEQUENCE [LARGE SCALE GENOMIC DNA]</scope>
    <source>
        <strain evidence="4">ZL_2023a</strain>
    </source>
</reference>